<dbReference type="SUPFAM" id="SSF49464">
    <property type="entry name" value="Carboxypeptidase regulatory domain-like"/>
    <property type="match status" value="1"/>
</dbReference>
<gene>
    <name evidence="3" type="ORF">GGR14_000189</name>
</gene>
<keyword evidence="2" id="KW-0472">Membrane</keyword>
<keyword evidence="4" id="KW-1185">Reference proteome</keyword>
<dbReference type="InterPro" id="IPR008969">
    <property type="entry name" value="CarboxyPept-like_regulatory"/>
</dbReference>
<protein>
    <submittedName>
        <fullName evidence="3">Uncharacterized protein</fullName>
    </submittedName>
</protein>
<comment type="caution">
    <text evidence="3">The sequence shown here is derived from an EMBL/GenBank/DDBJ whole genome shotgun (WGS) entry which is preliminary data.</text>
</comment>
<evidence type="ECO:0000256" key="1">
    <source>
        <dbReference type="SAM" id="MobiDB-lite"/>
    </source>
</evidence>
<evidence type="ECO:0000256" key="2">
    <source>
        <dbReference type="SAM" id="Phobius"/>
    </source>
</evidence>
<name>A0A7W6HSZ9_9BACT</name>
<keyword evidence="2" id="KW-0812">Transmembrane</keyword>
<organism evidence="3 4">
    <name type="scientific">Butyricimonas faecihominis</name>
    <dbReference type="NCBI Taxonomy" id="1472416"/>
    <lineage>
        <taxon>Bacteria</taxon>
        <taxon>Pseudomonadati</taxon>
        <taxon>Bacteroidota</taxon>
        <taxon>Bacteroidia</taxon>
        <taxon>Bacteroidales</taxon>
        <taxon>Odoribacteraceae</taxon>
        <taxon>Butyricimonas</taxon>
    </lineage>
</organism>
<dbReference type="EMBL" id="JACIES010000001">
    <property type="protein sequence ID" value="MBB4024428.1"/>
    <property type="molecule type" value="Genomic_DNA"/>
</dbReference>
<evidence type="ECO:0000313" key="3">
    <source>
        <dbReference type="EMBL" id="MBB4024428.1"/>
    </source>
</evidence>
<dbReference type="AlphaFoldDB" id="A0A7W6HSZ9"/>
<dbReference type="OrthoDB" id="9762009at2"/>
<evidence type="ECO:0000313" key="4">
    <source>
        <dbReference type="Proteomes" id="UP000546007"/>
    </source>
</evidence>
<dbReference type="RefSeq" id="WP_124316990.1">
    <property type="nucleotide sequence ID" value="NZ_AP028155.1"/>
</dbReference>
<dbReference type="GeneID" id="93100644"/>
<feature type="region of interest" description="Disordered" evidence="1">
    <location>
        <begin position="247"/>
        <end position="278"/>
    </location>
</feature>
<proteinExistence type="predicted"/>
<feature type="compositionally biased region" description="Pro residues" evidence="1">
    <location>
        <begin position="250"/>
        <end position="269"/>
    </location>
</feature>
<dbReference type="Proteomes" id="UP000546007">
    <property type="component" value="Unassembled WGS sequence"/>
</dbReference>
<accession>A0A7W6HSZ9</accession>
<keyword evidence="2" id="KW-1133">Transmembrane helix</keyword>
<reference evidence="3 4" key="1">
    <citation type="submission" date="2020-08" db="EMBL/GenBank/DDBJ databases">
        <title>Genomic Encyclopedia of Type Strains, Phase IV (KMG-IV): sequencing the most valuable type-strain genomes for metagenomic binning, comparative biology and taxonomic classification.</title>
        <authorList>
            <person name="Goeker M."/>
        </authorList>
    </citation>
    <scope>NUCLEOTIDE SEQUENCE [LARGE SCALE GENOMIC DNA]</scope>
    <source>
        <strain evidence="3 4">DSM 105721</strain>
    </source>
</reference>
<sequence length="551" mass="62748">MLLLRTTGLEHVVPIVRDNLELIALYRQIKSNLGRNEEYRIFAEPSIDRFKKQISWYTEYEEEFSPLRVVFASCSPQVQDEIKSALKEKIDAVLAHFNPDHGVKNPDYVAFYQLLLQCIEIPSLEDCVYMSRLSDGTLHFVLTEWGFLSNTSNAEMGIIQKIRPLRNVMIDCIYTDGTPASQVLLHFKQGERTWKAMTDGNGKCNFSLPVGTSFEAYDVREEAKQRFLKGFNVLDHAKYQLVLEAEDKPMPPPVPPVPPKQGTPPPVPPLGVKQPAEAPFPHNRKTVHVINHLNEVLTGVPVHVWGEGINLRTTTDENGNFYLHDVWGTKKVKMKIGDAPGKLKIVPDADYYQMTVYPKKKRPWWLWLLGILLLLLLLWLLRDCSCSCQRPTGVPVLPDSTVTHRETVPVPPDSLAEPPRDTVLRGERGSLRINLQWGSTDDLDLLVINPCSDTIYYKRKRQVCGGCTGTLDVDANAKPEMAIANPQENIFFDELPRGEIQVGVQMYNKRVSNTCPFRITIQAHNFEQVIDTVLVFDRLRENMIIFTKKFD</sequence>
<feature type="transmembrane region" description="Helical" evidence="2">
    <location>
        <begin position="364"/>
        <end position="381"/>
    </location>
</feature>